<sequence>MHKCLWLFQLNADHAARYGDLKRREELARHRLAEVEFELSEAKRKLTKECDVRRQQMTEISMAREKERQEWFRAQERKLNELGQCHQETVQQLRKEHADEIQKIVEGRLGEIEKGYKEQLKQLHMVSISNTNCFMNSAFIYYPCAYFLFILKQHS</sequence>
<dbReference type="EMBL" id="JTDF01011397">
    <property type="protein sequence ID" value="KAF8563592.1"/>
    <property type="molecule type" value="Genomic_DNA"/>
</dbReference>
<name>A0A8T0D7U5_9TREM</name>
<organism evidence="1 2">
    <name type="scientific">Paragonimus westermani</name>
    <dbReference type="NCBI Taxonomy" id="34504"/>
    <lineage>
        <taxon>Eukaryota</taxon>
        <taxon>Metazoa</taxon>
        <taxon>Spiralia</taxon>
        <taxon>Lophotrochozoa</taxon>
        <taxon>Platyhelminthes</taxon>
        <taxon>Trematoda</taxon>
        <taxon>Digenea</taxon>
        <taxon>Plagiorchiida</taxon>
        <taxon>Troglotremata</taxon>
        <taxon>Troglotrematidae</taxon>
        <taxon>Paragonimus</taxon>
    </lineage>
</organism>
<accession>A0A8T0D7U5</accession>
<evidence type="ECO:0000313" key="2">
    <source>
        <dbReference type="Proteomes" id="UP000699462"/>
    </source>
</evidence>
<dbReference type="OrthoDB" id="78101at2759"/>
<reference evidence="1 2" key="1">
    <citation type="submission" date="2019-07" db="EMBL/GenBank/DDBJ databases">
        <title>Annotation for the trematode Paragonimus westermani.</title>
        <authorList>
            <person name="Choi Y.-J."/>
        </authorList>
    </citation>
    <scope>NUCLEOTIDE SEQUENCE [LARGE SCALE GENOMIC DNA]</scope>
    <source>
        <strain evidence="1">180907_Pwestermani</strain>
    </source>
</reference>
<gene>
    <name evidence="1" type="ORF">P879_11790</name>
</gene>
<evidence type="ECO:0000313" key="1">
    <source>
        <dbReference type="EMBL" id="KAF8563592.1"/>
    </source>
</evidence>
<protein>
    <submittedName>
        <fullName evidence="1">Uncharacterized protein</fullName>
    </submittedName>
</protein>
<comment type="caution">
    <text evidence="1">The sequence shown here is derived from an EMBL/GenBank/DDBJ whole genome shotgun (WGS) entry which is preliminary data.</text>
</comment>
<dbReference type="AlphaFoldDB" id="A0A8T0D7U5"/>
<proteinExistence type="predicted"/>
<keyword evidence="2" id="KW-1185">Reference proteome</keyword>
<dbReference type="Proteomes" id="UP000699462">
    <property type="component" value="Unassembled WGS sequence"/>
</dbReference>